<feature type="signal peptide" evidence="1">
    <location>
        <begin position="1"/>
        <end position="36"/>
    </location>
</feature>
<comment type="caution">
    <text evidence="2">The sequence shown here is derived from an EMBL/GenBank/DDBJ whole genome shotgun (WGS) entry which is preliminary data.</text>
</comment>
<keyword evidence="3" id="KW-1185">Reference proteome</keyword>
<dbReference type="Proteomes" id="UP001160148">
    <property type="component" value="Unassembled WGS sequence"/>
</dbReference>
<dbReference type="PANTHER" id="PTHR46289">
    <property type="entry name" value="52 KDA REPRESSOR OF THE INHIBITOR OF THE PROTEIN KINASE-LIKE PROTEIN-RELATED"/>
    <property type="match status" value="1"/>
</dbReference>
<dbReference type="EMBL" id="CARXXK010000001">
    <property type="protein sequence ID" value="CAI6345265.1"/>
    <property type="molecule type" value="Genomic_DNA"/>
</dbReference>
<evidence type="ECO:0000313" key="2">
    <source>
        <dbReference type="EMBL" id="CAI6345265.1"/>
    </source>
</evidence>
<feature type="chain" id="PRO_5043695808" evidence="1">
    <location>
        <begin position="37"/>
        <end position="292"/>
    </location>
</feature>
<dbReference type="PANTHER" id="PTHR46289:SF17">
    <property type="entry name" value="HAT C-TERMINAL DIMERISATION DOMAIN-CONTAINING PROTEIN"/>
    <property type="match status" value="1"/>
</dbReference>
<proteinExistence type="predicted"/>
<evidence type="ECO:0000256" key="1">
    <source>
        <dbReference type="SAM" id="SignalP"/>
    </source>
</evidence>
<name>A0AAV0VNU7_9HEMI</name>
<organism evidence="2 3">
    <name type="scientific">Macrosiphum euphorbiae</name>
    <name type="common">potato aphid</name>
    <dbReference type="NCBI Taxonomy" id="13131"/>
    <lineage>
        <taxon>Eukaryota</taxon>
        <taxon>Metazoa</taxon>
        <taxon>Ecdysozoa</taxon>
        <taxon>Arthropoda</taxon>
        <taxon>Hexapoda</taxon>
        <taxon>Insecta</taxon>
        <taxon>Pterygota</taxon>
        <taxon>Neoptera</taxon>
        <taxon>Paraneoptera</taxon>
        <taxon>Hemiptera</taxon>
        <taxon>Sternorrhyncha</taxon>
        <taxon>Aphidomorpha</taxon>
        <taxon>Aphidoidea</taxon>
        <taxon>Aphididae</taxon>
        <taxon>Macrosiphini</taxon>
        <taxon>Macrosiphum</taxon>
    </lineage>
</organism>
<gene>
    <name evidence="2" type="ORF">MEUPH1_LOCUS2298</name>
</gene>
<protein>
    <submittedName>
        <fullName evidence="2">Uncharacterized protein</fullName>
    </submittedName>
</protein>
<dbReference type="AlphaFoldDB" id="A0AAV0VNU7"/>
<evidence type="ECO:0000313" key="3">
    <source>
        <dbReference type="Proteomes" id="UP001160148"/>
    </source>
</evidence>
<reference evidence="2 3" key="1">
    <citation type="submission" date="2023-01" db="EMBL/GenBank/DDBJ databases">
        <authorList>
            <person name="Whitehead M."/>
        </authorList>
    </citation>
    <scope>NUCLEOTIDE SEQUENCE [LARGE SCALE GENOMIC DNA]</scope>
</reference>
<keyword evidence="1" id="KW-0732">Signal</keyword>
<accession>A0AAV0VNU7</accession>
<dbReference type="InterPro" id="IPR052958">
    <property type="entry name" value="IFN-induced_PKR_regulator"/>
</dbReference>
<sequence length="292" mass="33216">MISPSIQNEIIESIDKQIKNFILILLLLLSLEDLECHDSNPETSSKASLYVSAITKSDFLVSLEVAVTCFSYTLQVKSTVRQALETKRKNADQAFKEIMISVTELALKVGAEITMPRTCGRQTNRVNVNAKDPEEYYKISIFIPFLDNLINQLHYRFDKRLQQMMPLEGLIPTNFGHYDDTSILAAASVYENDFSVSMMSCLKAEIFIWKKQWESETNLPGSAVEALQHCTELLPNVKKLLQLATMTGERLNGLALANINKDDLDCDDIEKYILPAFIKRSPRRVQILDWTK</sequence>